<evidence type="ECO:0000313" key="1">
    <source>
        <dbReference type="EMBL" id="KAJ3986271.1"/>
    </source>
</evidence>
<dbReference type="EMBL" id="MU801944">
    <property type="protein sequence ID" value="KAJ3986271.1"/>
    <property type="molecule type" value="Genomic_DNA"/>
</dbReference>
<proteinExistence type="predicted"/>
<accession>A0AA38Q2L8</accession>
<evidence type="ECO:0000313" key="2">
    <source>
        <dbReference type="Proteomes" id="UP001163850"/>
    </source>
</evidence>
<dbReference type="AlphaFoldDB" id="A0AA38Q2L8"/>
<name>A0AA38Q2L8_9AGAR</name>
<reference evidence="1" key="1">
    <citation type="submission" date="2022-08" db="EMBL/GenBank/DDBJ databases">
        <authorList>
            <consortium name="DOE Joint Genome Institute"/>
            <person name="Min B."/>
            <person name="Riley R."/>
            <person name="Sierra-Patev S."/>
            <person name="Naranjo-Ortiz M."/>
            <person name="Looney B."/>
            <person name="Konkel Z."/>
            <person name="Slot J.C."/>
            <person name="Sakamoto Y."/>
            <person name="Steenwyk J.L."/>
            <person name="Rokas A."/>
            <person name="Carro J."/>
            <person name="Camarero S."/>
            <person name="Ferreira P."/>
            <person name="Molpeceres G."/>
            <person name="Ruiz-Duenas F.J."/>
            <person name="Serrano A."/>
            <person name="Henrissat B."/>
            <person name="Drula E."/>
            <person name="Hughes K.W."/>
            <person name="Mata J.L."/>
            <person name="Ishikawa N.K."/>
            <person name="Vargas-Isla R."/>
            <person name="Ushijima S."/>
            <person name="Smith C.A."/>
            <person name="Ahrendt S."/>
            <person name="Andreopoulos W."/>
            <person name="He G."/>
            <person name="Labutti K."/>
            <person name="Lipzen A."/>
            <person name="Ng V."/>
            <person name="Sandor L."/>
            <person name="Barry K."/>
            <person name="Martinez A.T."/>
            <person name="Xiao Y."/>
            <person name="Gibbons J.G."/>
            <person name="Terashima K."/>
            <person name="Hibbett D.S."/>
            <person name="Grigoriev I.V."/>
        </authorList>
    </citation>
    <scope>NUCLEOTIDE SEQUENCE</scope>
    <source>
        <strain evidence="1">TFB7829</strain>
    </source>
</reference>
<comment type="caution">
    <text evidence="1">The sequence shown here is derived from an EMBL/GenBank/DDBJ whole genome shotgun (WGS) entry which is preliminary data.</text>
</comment>
<organism evidence="1 2">
    <name type="scientific">Lentinula detonsa</name>
    <dbReference type="NCBI Taxonomy" id="2804962"/>
    <lineage>
        <taxon>Eukaryota</taxon>
        <taxon>Fungi</taxon>
        <taxon>Dikarya</taxon>
        <taxon>Basidiomycota</taxon>
        <taxon>Agaricomycotina</taxon>
        <taxon>Agaricomycetes</taxon>
        <taxon>Agaricomycetidae</taxon>
        <taxon>Agaricales</taxon>
        <taxon>Marasmiineae</taxon>
        <taxon>Omphalotaceae</taxon>
        <taxon>Lentinula</taxon>
    </lineage>
</organism>
<gene>
    <name evidence="1" type="ORF">F5890DRAFT_1504741</name>
</gene>
<dbReference type="Proteomes" id="UP001163850">
    <property type="component" value="Unassembled WGS sequence"/>
</dbReference>
<sequence length="74" mass="8449">MCYVLNIANEYSSCGHLVVFRRERIDCNSTTCALSASHQSDCRDCNSTCRQSLMQDQTWTSGRLYRPCETCLSK</sequence>
<protein>
    <submittedName>
        <fullName evidence="1">Uncharacterized protein</fullName>
    </submittedName>
</protein>